<evidence type="ECO:0000256" key="3">
    <source>
        <dbReference type="SAM" id="Coils"/>
    </source>
</evidence>
<accession>A0A2M9A4V1</accession>
<sequence>MDLVQQLEQELEAFKREYEKFEKGNKSAGTRARKVLQDIKRTCQDLRVSIQGVKKEGEGKKPEEEGAAS</sequence>
<gene>
    <name evidence="4" type="ORF">BGX16_0658</name>
</gene>
<proteinExistence type="inferred from homology"/>
<dbReference type="Proteomes" id="UP000231134">
    <property type="component" value="Unassembled WGS sequence"/>
</dbReference>
<dbReference type="AlphaFoldDB" id="A0A2M9A4V1"/>
<reference evidence="4 5" key="1">
    <citation type="submission" date="2017-11" db="EMBL/GenBank/DDBJ databases">
        <title>Animal gut microbial communities from fecal samples from Wisconsin, USA.</title>
        <authorList>
            <person name="Neumann A."/>
        </authorList>
    </citation>
    <scope>NUCLEOTIDE SEQUENCE [LARGE SCALE GENOMIC DNA]</scope>
    <source>
        <strain evidence="4 5">UWS3</strain>
    </source>
</reference>
<keyword evidence="5" id="KW-1185">Reference proteome</keyword>
<comment type="caution">
    <text evidence="4">The sequence shown here is derived from an EMBL/GenBank/DDBJ whole genome shotgun (WGS) entry which is preliminary data.</text>
</comment>
<evidence type="ECO:0000256" key="1">
    <source>
        <dbReference type="ARBA" id="ARBA00002333"/>
    </source>
</evidence>
<comment type="similarity">
    <text evidence="2">Belongs to the histone H1/H5 family. HCT subfamily.</text>
</comment>
<name>A0A2M9A4V1_9BACT</name>
<comment type="function">
    <text evidence="1">Might have a role analogous to that of eukaryotic histone proteins.</text>
</comment>
<organism evidence="4 5">
    <name type="scientific">Hallerella succinigenes</name>
    <dbReference type="NCBI Taxonomy" id="1896222"/>
    <lineage>
        <taxon>Bacteria</taxon>
        <taxon>Pseudomonadati</taxon>
        <taxon>Fibrobacterota</taxon>
        <taxon>Fibrobacteria</taxon>
        <taxon>Fibrobacterales</taxon>
        <taxon>Fibrobacteraceae</taxon>
        <taxon>Hallerella</taxon>
    </lineage>
</organism>
<dbReference type="GO" id="GO:0003677">
    <property type="term" value="F:DNA binding"/>
    <property type="evidence" value="ECO:0007669"/>
    <property type="project" value="InterPro"/>
</dbReference>
<evidence type="ECO:0000313" key="5">
    <source>
        <dbReference type="Proteomes" id="UP000231134"/>
    </source>
</evidence>
<protein>
    <recommendedName>
        <fullName evidence="6">Histone H1</fullName>
    </recommendedName>
</protein>
<evidence type="ECO:0000256" key="2">
    <source>
        <dbReference type="ARBA" id="ARBA00008424"/>
    </source>
</evidence>
<dbReference type="RefSeq" id="WP_100424775.1">
    <property type="nucleotide sequence ID" value="NZ_JAQXKX010000060.1"/>
</dbReference>
<dbReference type="Pfam" id="PF07432">
    <property type="entry name" value="Hc1"/>
    <property type="match status" value="1"/>
</dbReference>
<keyword evidence="3" id="KW-0175">Coiled coil</keyword>
<dbReference type="GO" id="GO:0030527">
    <property type="term" value="F:structural constituent of chromatin"/>
    <property type="evidence" value="ECO:0007669"/>
    <property type="project" value="InterPro"/>
</dbReference>
<dbReference type="OrthoDB" id="9808717at2"/>
<dbReference type="EMBL" id="PGEX01000001">
    <property type="protein sequence ID" value="PJJ40719.1"/>
    <property type="molecule type" value="Genomic_DNA"/>
</dbReference>
<evidence type="ECO:0000313" key="4">
    <source>
        <dbReference type="EMBL" id="PJJ40719.1"/>
    </source>
</evidence>
<feature type="coiled-coil region" evidence="3">
    <location>
        <begin position="4"/>
        <end position="56"/>
    </location>
</feature>
<evidence type="ECO:0008006" key="6">
    <source>
        <dbReference type="Google" id="ProtNLM"/>
    </source>
</evidence>
<dbReference type="InterPro" id="IPR010886">
    <property type="entry name" value="Hc1"/>
</dbReference>